<dbReference type="EMBL" id="LFIV01000025">
    <property type="protein sequence ID" value="KZL75274.1"/>
    <property type="molecule type" value="Genomic_DNA"/>
</dbReference>
<dbReference type="Pfam" id="PF01031">
    <property type="entry name" value="Dynamin_M"/>
    <property type="match status" value="1"/>
</dbReference>
<evidence type="ECO:0000256" key="2">
    <source>
        <dbReference type="ARBA" id="ARBA00023134"/>
    </source>
</evidence>
<dbReference type="InterPro" id="IPR027417">
    <property type="entry name" value="P-loop_NTPase"/>
</dbReference>
<dbReference type="GO" id="GO:0005525">
    <property type="term" value="F:GTP binding"/>
    <property type="evidence" value="ECO:0007669"/>
    <property type="project" value="InterPro"/>
</dbReference>
<evidence type="ECO:0000256" key="3">
    <source>
        <dbReference type="SAM" id="MobiDB-lite"/>
    </source>
</evidence>
<dbReference type="PROSITE" id="PS51718">
    <property type="entry name" value="G_DYNAMIN_2"/>
    <property type="match status" value="1"/>
</dbReference>
<keyword evidence="7" id="KW-1185">Reference proteome</keyword>
<dbReference type="STRING" id="708197.A0A166W3L1"/>
<feature type="domain" description="Dynamin-type G" evidence="5">
    <location>
        <begin position="33"/>
        <end position="328"/>
    </location>
</feature>
<proteinExistence type="predicted"/>
<dbReference type="Gene3D" id="3.40.50.300">
    <property type="entry name" value="P-loop containing nucleotide triphosphate hydrolases"/>
    <property type="match status" value="1"/>
</dbReference>
<name>A0A166W3L1_9PEZI</name>
<dbReference type="GO" id="GO:0048312">
    <property type="term" value="P:intracellular distribution of mitochondria"/>
    <property type="evidence" value="ECO:0007669"/>
    <property type="project" value="TreeGrafter"/>
</dbReference>
<feature type="compositionally biased region" description="Low complexity" evidence="3">
    <location>
        <begin position="427"/>
        <end position="439"/>
    </location>
</feature>
<protein>
    <submittedName>
        <fullName evidence="6">Interferon-induced GTP-binding protein Mx2 (Dynamin family protein)</fullName>
    </submittedName>
</protein>
<evidence type="ECO:0000313" key="7">
    <source>
        <dbReference type="Proteomes" id="UP000076552"/>
    </source>
</evidence>
<sequence>MSPEPSDQHFPLLTSASRLQKIDQLRERNIGAYLPLPQLVAVGDQSSGKSSLLESLTGIPFPRGQELCTRFATQITHRREAQQRIDITIIPGPHASKGHKKKLVSYRRQVQTTTQLCTEFPDILAQANALMSIKTVSNTTGENTFSEDILKIEKCGPNEDYLTIIDVPGIFRTTTEGVTTNKDKGLVKDMVKRYIKDSRTIILAVLPSNVDVATQGILTLAEEADPAGDRTLGILTKADLLTERTARLAVVKLLEGSRKPLKLGYHVITNRGGDDHGEEDNALAALREREAIFLKHPWSNLPVDRLGISSLRERLEELLGEITDRAFPELRSETRQKLAKAEKKLKDLGVPRQTEREQQQYLVGIASNFQALVRAALDADYSAHPAFGKNALRLVTAVVNTTEQFNTDFDKLARTYLFESETQGEVAVPVEVATPASPVFSEEEDEEDEEDEEEEEEEEDDEEEDDDSLHIPTPGAFADLDRIIIADWSIDLPKKGIMKWIEAVHRRSRGLDLGSLSPSILSSVFREQSAKWERIAKQYLSKIILLVHRFILAALEVVCADTQVLQSVSSAILNDLCAKYEGSMDQATLLVNVERQLKPYTLNHYFNHNQQRSYGSRIMETLRPKARREKSENWGKLVINLRDVPDAVTNKSNAAHATETIHDTLEAYYEVAYKRFVDNVFSQAVDYKLLSGPESPLRLFSEQWVLCLDPKELLFVAGESRRTRESRERLKKEIQDLEVAMEILR</sequence>
<dbReference type="InterPro" id="IPR022812">
    <property type="entry name" value="Dynamin"/>
</dbReference>
<keyword evidence="1" id="KW-0547">Nucleotide-binding</keyword>
<comment type="caution">
    <text evidence="6">The sequence shown here is derived from an EMBL/GenBank/DDBJ whole genome shotgun (WGS) entry which is preliminary data.</text>
</comment>
<dbReference type="InterPro" id="IPR045063">
    <property type="entry name" value="Dynamin_N"/>
</dbReference>
<feature type="region of interest" description="Disordered" evidence="3">
    <location>
        <begin position="427"/>
        <end position="474"/>
    </location>
</feature>
<dbReference type="CDD" id="cd08771">
    <property type="entry name" value="DLP_1"/>
    <property type="match status" value="1"/>
</dbReference>
<feature type="domain" description="GED" evidence="4">
    <location>
        <begin position="658"/>
        <end position="745"/>
    </location>
</feature>
<dbReference type="GO" id="GO:0005874">
    <property type="term" value="C:microtubule"/>
    <property type="evidence" value="ECO:0007669"/>
    <property type="project" value="TreeGrafter"/>
</dbReference>
<dbReference type="PANTHER" id="PTHR11566:SF215">
    <property type="entry name" value="DYNAMIN GTPASE"/>
    <property type="match status" value="1"/>
</dbReference>
<accession>A0A166W3L1</accession>
<dbReference type="GO" id="GO:0005739">
    <property type="term" value="C:mitochondrion"/>
    <property type="evidence" value="ECO:0007669"/>
    <property type="project" value="TreeGrafter"/>
</dbReference>
<dbReference type="GO" id="GO:0000266">
    <property type="term" value="P:mitochondrial fission"/>
    <property type="evidence" value="ECO:0007669"/>
    <property type="project" value="TreeGrafter"/>
</dbReference>
<dbReference type="PANTHER" id="PTHR11566">
    <property type="entry name" value="DYNAMIN"/>
    <property type="match status" value="1"/>
</dbReference>
<dbReference type="GO" id="GO:0003924">
    <property type="term" value="F:GTPase activity"/>
    <property type="evidence" value="ECO:0007669"/>
    <property type="project" value="InterPro"/>
</dbReference>
<dbReference type="InterPro" id="IPR030381">
    <property type="entry name" value="G_DYNAMIN_dom"/>
</dbReference>
<evidence type="ECO:0000259" key="4">
    <source>
        <dbReference type="PROSITE" id="PS51388"/>
    </source>
</evidence>
<dbReference type="InterPro" id="IPR000375">
    <property type="entry name" value="Dynamin_stalk"/>
</dbReference>
<dbReference type="Proteomes" id="UP000076552">
    <property type="component" value="Unassembled WGS sequence"/>
</dbReference>
<dbReference type="SUPFAM" id="SSF52540">
    <property type="entry name" value="P-loop containing nucleoside triphosphate hydrolases"/>
    <property type="match status" value="1"/>
</dbReference>
<dbReference type="PROSITE" id="PS51388">
    <property type="entry name" value="GED"/>
    <property type="match status" value="1"/>
</dbReference>
<evidence type="ECO:0000313" key="6">
    <source>
        <dbReference type="EMBL" id="KZL75274.1"/>
    </source>
</evidence>
<organism evidence="6 7">
    <name type="scientific">Colletotrichum tofieldiae</name>
    <dbReference type="NCBI Taxonomy" id="708197"/>
    <lineage>
        <taxon>Eukaryota</taxon>
        <taxon>Fungi</taxon>
        <taxon>Dikarya</taxon>
        <taxon>Ascomycota</taxon>
        <taxon>Pezizomycotina</taxon>
        <taxon>Sordariomycetes</taxon>
        <taxon>Hypocreomycetidae</taxon>
        <taxon>Glomerellales</taxon>
        <taxon>Glomerellaceae</taxon>
        <taxon>Colletotrichum</taxon>
        <taxon>Colletotrichum spaethianum species complex</taxon>
    </lineage>
</organism>
<feature type="compositionally biased region" description="Acidic residues" evidence="3">
    <location>
        <begin position="441"/>
        <end position="467"/>
    </location>
</feature>
<dbReference type="GO" id="GO:0016559">
    <property type="term" value="P:peroxisome fission"/>
    <property type="evidence" value="ECO:0007669"/>
    <property type="project" value="TreeGrafter"/>
</dbReference>
<evidence type="ECO:0000256" key="1">
    <source>
        <dbReference type="ARBA" id="ARBA00022741"/>
    </source>
</evidence>
<dbReference type="GO" id="GO:0006897">
    <property type="term" value="P:endocytosis"/>
    <property type="evidence" value="ECO:0007669"/>
    <property type="project" value="TreeGrafter"/>
</dbReference>
<dbReference type="PRINTS" id="PR00195">
    <property type="entry name" value="DYNAMIN"/>
</dbReference>
<dbReference type="Pfam" id="PF00350">
    <property type="entry name" value="Dynamin_N"/>
    <property type="match status" value="1"/>
</dbReference>
<dbReference type="AlphaFoldDB" id="A0A166W3L1"/>
<keyword evidence="2" id="KW-0342">GTP-binding</keyword>
<gene>
    <name evidence="6" type="ORF">CT0861_08398</name>
</gene>
<dbReference type="InterPro" id="IPR020850">
    <property type="entry name" value="GED_dom"/>
</dbReference>
<dbReference type="GO" id="GO:0016020">
    <property type="term" value="C:membrane"/>
    <property type="evidence" value="ECO:0007669"/>
    <property type="project" value="TreeGrafter"/>
</dbReference>
<dbReference type="InterPro" id="IPR001401">
    <property type="entry name" value="Dynamin_GTPase"/>
</dbReference>
<dbReference type="SMART" id="SM00053">
    <property type="entry name" value="DYNc"/>
    <property type="match status" value="1"/>
</dbReference>
<dbReference type="GO" id="GO:0008017">
    <property type="term" value="F:microtubule binding"/>
    <property type="evidence" value="ECO:0007669"/>
    <property type="project" value="TreeGrafter"/>
</dbReference>
<evidence type="ECO:0000259" key="5">
    <source>
        <dbReference type="PROSITE" id="PS51718"/>
    </source>
</evidence>
<reference evidence="6 7" key="1">
    <citation type="submission" date="2015-06" db="EMBL/GenBank/DDBJ databases">
        <title>Survival trade-offs in plant roots during colonization by closely related pathogenic and mutualistic fungi.</title>
        <authorList>
            <person name="Hacquard S."/>
            <person name="Kracher B."/>
            <person name="Hiruma K."/>
            <person name="Weinman A."/>
            <person name="Muench P."/>
            <person name="Garrido Oter R."/>
            <person name="Ver Loren van Themaat E."/>
            <person name="Dallerey J.-F."/>
            <person name="Damm U."/>
            <person name="Henrissat B."/>
            <person name="Lespinet O."/>
            <person name="Thon M."/>
            <person name="Kemen E."/>
            <person name="McHardy A.C."/>
            <person name="Schulze-Lefert P."/>
            <person name="O'Connell R.J."/>
        </authorList>
    </citation>
    <scope>NUCLEOTIDE SEQUENCE [LARGE SCALE GENOMIC DNA]</scope>
    <source>
        <strain evidence="6 7">0861</strain>
    </source>
</reference>
<dbReference type="FunFam" id="3.40.50.300:FF:001425">
    <property type="entry name" value="Dynamin GTPase, putative"/>
    <property type="match status" value="1"/>
</dbReference>